<dbReference type="AlphaFoldDB" id="A0AAW1PEW9"/>
<evidence type="ECO:0000313" key="2">
    <source>
        <dbReference type="EMBL" id="KAK9806339.1"/>
    </source>
</evidence>
<protein>
    <submittedName>
        <fullName evidence="2">Uncharacterized protein</fullName>
    </submittedName>
</protein>
<reference evidence="2 3" key="1">
    <citation type="journal article" date="2024" name="Nat. Commun.">
        <title>Phylogenomics reveals the evolutionary origins of lichenization in chlorophyte algae.</title>
        <authorList>
            <person name="Puginier C."/>
            <person name="Libourel C."/>
            <person name="Otte J."/>
            <person name="Skaloud P."/>
            <person name="Haon M."/>
            <person name="Grisel S."/>
            <person name="Petersen M."/>
            <person name="Berrin J.G."/>
            <person name="Delaux P.M."/>
            <person name="Dal Grande F."/>
            <person name="Keller J."/>
        </authorList>
    </citation>
    <scope>NUCLEOTIDE SEQUENCE [LARGE SCALE GENOMIC DNA]</scope>
    <source>
        <strain evidence="2 3">SAG 2043</strain>
    </source>
</reference>
<dbReference type="PANTHER" id="PTHR38377">
    <property type="entry name" value="THREONINE-TRNA LIGASE 2"/>
    <property type="match status" value="1"/>
</dbReference>
<dbReference type="PANTHER" id="PTHR38377:SF1">
    <property type="entry name" value="THREONINE-TRNA LIGASE 2"/>
    <property type="match status" value="1"/>
</dbReference>
<proteinExistence type="predicted"/>
<dbReference type="Gene3D" id="1.20.5.170">
    <property type="match status" value="1"/>
</dbReference>
<comment type="caution">
    <text evidence="2">The sequence shown here is derived from an EMBL/GenBank/DDBJ whole genome shotgun (WGS) entry which is preliminary data.</text>
</comment>
<evidence type="ECO:0000313" key="3">
    <source>
        <dbReference type="Proteomes" id="UP001489004"/>
    </source>
</evidence>
<gene>
    <name evidence="2" type="ORF">WJX72_010707</name>
</gene>
<evidence type="ECO:0000256" key="1">
    <source>
        <dbReference type="SAM" id="Coils"/>
    </source>
</evidence>
<keyword evidence="1" id="KW-0175">Coiled coil</keyword>
<accession>A0AAW1PEW9</accession>
<organism evidence="2 3">
    <name type="scientific">[Myrmecia] bisecta</name>
    <dbReference type="NCBI Taxonomy" id="41462"/>
    <lineage>
        <taxon>Eukaryota</taxon>
        <taxon>Viridiplantae</taxon>
        <taxon>Chlorophyta</taxon>
        <taxon>core chlorophytes</taxon>
        <taxon>Trebouxiophyceae</taxon>
        <taxon>Trebouxiales</taxon>
        <taxon>Trebouxiaceae</taxon>
        <taxon>Myrmecia</taxon>
    </lineage>
</organism>
<dbReference type="Proteomes" id="UP001489004">
    <property type="component" value="Unassembled WGS sequence"/>
</dbReference>
<sequence length="121" mass="13350">MDDTSIAAFEARAAAAEQRLLALERKQAQKGESASAASPALVEELEQIRATVARAKAEQNALQQKAAQLETENTKLRYRVEHMKTGMKQGDQQLKTALFGDAQTVEALREQFSYLKEISLA</sequence>
<name>A0AAW1PEW9_9CHLO</name>
<dbReference type="EMBL" id="JALJOR010000014">
    <property type="protein sequence ID" value="KAK9806339.1"/>
    <property type="molecule type" value="Genomic_DNA"/>
</dbReference>
<feature type="coiled-coil region" evidence="1">
    <location>
        <begin position="6"/>
        <end position="79"/>
    </location>
</feature>
<keyword evidence="3" id="KW-1185">Reference proteome</keyword>